<dbReference type="EMBL" id="BLAX01000001">
    <property type="protein sequence ID" value="GET32071.1"/>
    <property type="molecule type" value="Genomic_DNA"/>
</dbReference>
<gene>
    <name evidence="1" type="ORF">PbJCM13498_09340</name>
</gene>
<dbReference type="AlphaFoldDB" id="A0A5M4AWV7"/>
<sequence length="81" mass="9010">MGTWKRIAKFGIRTKTILDNGIDELTNTSTQAVTITSTYGSRRPPNGGPTIRMEKGFTPPHLLVVFDTNTQIRIYISLSTI</sequence>
<proteinExistence type="predicted"/>
<comment type="caution">
    <text evidence="1">The sequence shown here is derived from an EMBL/GenBank/DDBJ whole genome shotgun (WGS) entry which is preliminary data.</text>
</comment>
<evidence type="ECO:0000313" key="1">
    <source>
        <dbReference type="EMBL" id="GET32071.1"/>
    </source>
</evidence>
<organism evidence="1 2">
    <name type="scientific">Prolixibacter bellariivorans</name>
    <dbReference type="NCBI Taxonomy" id="314319"/>
    <lineage>
        <taxon>Bacteria</taxon>
        <taxon>Pseudomonadati</taxon>
        <taxon>Bacteroidota</taxon>
        <taxon>Bacteroidia</taxon>
        <taxon>Marinilabiliales</taxon>
        <taxon>Prolixibacteraceae</taxon>
        <taxon>Prolixibacter</taxon>
    </lineage>
</organism>
<dbReference type="Proteomes" id="UP000391834">
    <property type="component" value="Unassembled WGS sequence"/>
</dbReference>
<name>A0A5M4AWV7_9BACT</name>
<reference evidence="1 2" key="1">
    <citation type="submission" date="2019-10" db="EMBL/GenBank/DDBJ databases">
        <title>Prolixibacter strains distinguished by the presence of nitrate reductase genes were adept at nitrate-dependent anaerobic corrosion of metallic iron and carbon steel.</title>
        <authorList>
            <person name="Iino T."/>
            <person name="Shono N."/>
            <person name="Ito K."/>
            <person name="Nakamura R."/>
            <person name="Sueoka K."/>
            <person name="Harayama S."/>
            <person name="Ohkuma M."/>
        </authorList>
    </citation>
    <scope>NUCLEOTIDE SEQUENCE [LARGE SCALE GENOMIC DNA]</scope>
    <source>
        <strain evidence="1 2">JCM 13498</strain>
    </source>
</reference>
<evidence type="ECO:0000313" key="2">
    <source>
        <dbReference type="Proteomes" id="UP000391834"/>
    </source>
</evidence>
<keyword evidence="2" id="KW-1185">Reference proteome</keyword>
<accession>A0A5M4AWV7</accession>
<protein>
    <submittedName>
        <fullName evidence="1">Uncharacterized protein</fullName>
    </submittedName>
</protein>